<proteinExistence type="predicted"/>
<dbReference type="Proteomes" id="UP000236311">
    <property type="component" value="Unassembled WGS sequence"/>
</dbReference>
<accession>A0A2K4ZJ32</accession>
<dbReference type="EMBL" id="OFSM01000016">
    <property type="protein sequence ID" value="SOY30461.1"/>
    <property type="molecule type" value="Genomic_DNA"/>
</dbReference>
<keyword evidence="2" id="KW-1185">Reference proteome</keyword>
<evidence type="ECO:0000313" key="1">
    <source>
        <dbReference type="EMBL" id="SOY30461.1"/>
    </source>
</evidence>
<dbReference type="RefSeq" id="WP_172455155.1">
    <property type="nucleotide sequence ID" value="NZ_JANJZD010000001.1"/>
</dbReference>
<evidence type="ECO:0000313" key="2">
    <source>
        <dbReference type="Proteomes" id="UP000236311"/>
    </source>
</evidence>
<dbReference type="AlphaFoldDB" id="A0A2K4ZJ32"/>
<organism evidence="1 2">
    <name type="scientific">Acetatifactor muris</name>
    <dbReference type="NCBI Taxonomy" id="879566"/>
    <lineage>
        <taxon>Bacteria</taxon>
        <taxon>Bacillati</taxon>
        <taxon>Bacillota</taxon>
        <taxon>Clostridia</taxon>
        <taxon>Lachnospirales</taxon>
        <taxon>Lachnospiraceae</taxon>
        <taxon>Acetatifactor</taxon>
    </lineage>
</organism>
<gene>
    <name evidence="1" type="ORF">AMURIS_03188</name>
</gene>
<name>A0A2K4ZJ32_9FIRM</name>
<sequence>MAYALQDEKVNETINYEKMLKMLDRGIDDVEAGRELPLTEAFVKITELRNRRRNAEV</sequence>
<reference evidence="1 2" key="1">
    <citation type="submission" date="2018-01" db="EMBL/GenBank/DDBJ databases">
        <authorList>
            <person name="Gaut B.S."/>
            <person name="Morton B.R."/>
            <person name="Clegg M.T."/>
            <person name="Duvall M.R."/>
        </authorList>
    </citation>
    <scope>NUCLEOTIDE SEQUENCE [LARGE SCALE GENOMIC DNA]</scope>
    <source>
        <strain evidence="1">GP69</strain>
    </source>
</reference>
<protein>
    <submittedName>
        <fullName evidence="1">Uncharacterized protein</fullName>
    </submittedName>
</protein>